<dbReference type="PANTHER" id="PTHR11046">
    <property type="entry name" value="OLIGORIBONUCLEASE, MITOCHONDRIAL"/>
    <property type="match status" value="1"/>
</dbReference>
<dbReference type="InterPro" id="IPR036397">
    <property type="entry name" value="RNaseH_sf"/>
</dbReference>
<proteinExistence type="inferred from homology"/>
<dbReference type="PANTHER" id="PTHR11046:SF0">
    <property type="entry name" value="OLIGORIBONUCLEASE, MITOCHONDRIAL"/>
    <property type="match status" value="1"/>
</dbReference>
<dbReference type="Gene3D" id="3.30.420.10">
    <property type="entry name" value="Ribonuclease H-like superfamily/Ribonuclease H"/>
    <property type="match status" value="2"/>
</dbReference>
<organism evidence="7 8">
    <name type="scientific">Daphnia magna</name>
    <dbReference type="NCBI Taxonomy" id="35525"/>
    <lineage>
        <taxon>Eukaryota</taxon>
        <taxon>Metazoa</taxon>
        <taxon>Ecdysozoa</taxon>
        <taxon>Arthropoda</taxon>
        <taxon>Crustacea</taxon>
        <taxon>Branchiopoda</taxon>
        <taxon>Diplostraca</taxon>
        <taxon>Cladocera</taxon>
        <taxon>Anomopoda</taxon>
        <taxon>Daphniidae</taxon>
        <taxon>Daphnia</taxon>
    </lineage>
</organism>
<sequence length="203" mass="23164">MSFCVEWNNTPTRGAPNGRKITLSPRPRRPKPKPIFFVGWRTMAKTTLATKHRIIWMDLEMTGLDDTKDKILEAACLVTDGDLNLVAEGPNLIIYQPDTVLDAMGEWCKKTHRESGLTEACRNSKISIEDAQEQILNFVELHTNPGECPLAGNSIGEDKRFLYRRWYPDAMKNVPKKSLNHRAMEDIKESLAELCFYKANLLK</sequence>
<evidence type="ECO:0000256" key="2">
    <source>
        <dbReference type="ARBA" id="ARBA00022722"/>
    </source>
</evidence>
<feature type="domain" description="Exonuclease" evidence="6">
    <location>
        <begin position="53"/>
        <end position="203"/>
    </location>
</feature>
<keyword evidence="8" id="KW-1185">Reference proteome</keyword>
<dbReference type="Proteomes" id="UP001234178">
    <property type="component" value="Unassembled WGS sequence"/>
</dbReference>
<dbReference type="InterPro" id="IPR022894">
    <property type="entry name" value="Oligoribonuclease"/>
</dbReference>
<dbReference type="Pfam" id="PF00929">
    <property type="entry name" value="RNase_T"/>
    <property type="match status" value="1"/>
</dbReference>
<evidence type="ECO:0000313" key="7">
    <source>
        <dbReference type="EMBL" id="KAK4035954.1"/>
    </source>
</evidence>
<dbReference type="SUPFAM" id="SSF53098">
    <property type="entry name" value="Ribonuclease H-like"/>
    <property type="match status" value="1"/>
</dbReference>
<evidence type="ECO:0000256" key="1">
    <source>
        <dbReference type="ARBA" id="ARBA00009921"/>
    </source>
</evidence>
<evidence type="ECO:0000256" key="4">
    <source>
        <dbReference type="ARBA" id="ARBA00022839"/>
    </source>
</evidence>
<gene>
    <name evidence="7" type="ORF">OUZ56_028032</name>
</gene>
<evidence type="ECO:0000313" key="8">
    <source>
        <dbReference type="Proteomes" id="UP001234178"/>
    </source>
</evidence>
<evidence type="ECO:0000256" key="3">
    <source>
        <dbReference type="ARBA" id="ARBA00022801"/>
    </source>
</evidence>
<dbReference type="InterPro" id="IPR012337">
    <property type="entry name" value="RNaseH-like_sf"/>
</dbReference>
<dbReference type="NCBIfam" id="NF003765">
    <property type="entry name" value="PRK05359.1"/>
    <property type="match status" value="1"/>
</dbReference>
<name>A0ABR0B2U8_9CRUS</name>
<dbReference type="InterPro" id="IPR013520">
    <property type="entry name" value="Ribonucl_H"/>
</dbReference>
<evidence type="ECO:0000256" key="5">
    <source>
        <dbReference type="SAM" id="MobiDB-lite"/>
    </source>
</evidence>
<keyword evidence="2" id="KW-0540">Nuclease</keyword>
<evidence type="ECO:0000259" key="6">
    <source>
        <dbReference type="SMART" id="SM00479"/>
    </source>
</evidence>
<accession>A0ABR0B2U8</accession>
<reference evidence="7 8" key="1">
    <citation type="journal article" date="2023" name="Nucleic Acids Res.">
        <title>The hologenome of Daphnia magna reveals possible DNA methylation and microbiome-mediated evolution of the host genome.</title>
        <authorList>
            <person name="Chaturvedi A."/>
            <person name="Li X."/>
            <person name="Dhandapani V."/>
            <person name="Marshall H."/>
            <person name="Kissane S."/>
            <person name="Cuenca-Cambronero M."/>
            <person name="Asole G."/>
            <person name="Calvet F."/>
            <person name="Ruiz-Romero M."/>
            <person name="Marangio P."/>
            <person name="Guigo R."/>
            <person name="Rago D."/>
            <person name="Mirbahai L."/>
            <person name="Eastwood N."/>
            <person name="Colbourne J.K."/>
            <person name="Zhou J."/>
            <person name="Mallon E."/>
            <person name="Orsini L."/>
        </authorList>
    </citation>
    <scope>NUCLEOTIDE SEQUENCE [LARGE SCALE GENOMIC DNA]</scope>
    <source>
        <strain evidence="7">LRV0_1</strain>
    </source>
</reference>
<feature type="region of interest" description="Disordered" evidence="5">
    <location>
        <begin position="10"/>
        <end position="30"/>
    </location>
</feature>
<dbReference type="SMART" id="SM00479">
    <property type="entry name" value="EXOIII"/>
    <property type="match status" value="1"/>
</dbReference>
<dbReference type="EMBL" id="JAOYFB010000040">
    <property type="protein sequence ID" value="KAK4035954.1"/>
    <property type="molecule type" value="Genomic_DNA"/>
</dbReference>
<dbReference type="CDD" id="cd06135">
    <property type="entry name" value="Orn"/>
    <property type="match status" value="1"/>
</dbReference>
<protein>
    <recommendedName>
        <fullName evidence="6">Exonuclease domain-containing protein</fullName>
    </recommendedName>
</protein>
<keyword evidence="3" id="KW-0378">Hydrolase</keyword>
<comment type="caution">
    <text evidence="7">The sequence shown here is derived from an EMBL/GenBank/DDBJ whole genome shotgun (WGS) entry which is preliminary data.</text>
</comment>
<comment type="similarity">
    <text evidence="1">Belongs to the oligoribonuclease family.</text>
</comment>
<keyword evidence="4" id="KW-0269">Exonuclease</keyword>